<reference evidence="9" key="1">
    <citation type="submission" date="2020-05" db="EMBL/GenBank/DDBJ databases">
        <title>Sulfur intermediates as new biogeochemical hubs in an aquatic model microbial ecosystem.</title>
        <authorList>
            <person name="Vigneron A."/>
        </authorList>
    </citation>
    <scope>NUCLEOTIDE SEQUENCE</scope>
    <source>
        <strain evidence="9">Bin.250</strain>
    </source>
</reference>
<protein>
    <recommendedName>
        <fullName evidence="1">GTP pyrophosphokinase</fullName>
    </recommendedName>
    <alternativeName>
        <fullName evidence="4">(p)ppGpp synthase</fullName>
    </alternativeName>
    <alternativeName>
        <fullName evidence="3">ATP:GTP 3'-pyrophosphotransferase</fullName>
    </alternativeName>
    <alternativeName>
        <fullName evidence="5">ppGpp synthase I</fullName>
    </alternativeName>
</protein>
<dbReference type="SMART" id="SM00954">
    <property type="entry name" value="RelA_SpoT"/>
    <property type="match status" value="1"/>
</dbReference>
<dbReference type="InterPro" id="IPR004811">
    <property type="entry name" value="RelA/Spo_fam"/>
</dbReference>
<gene>
    <name evidence="9" type="ORF">HQ497_05735</name>
</gene>
<evidence type="ECO:0000313" key="9">
    <source>
        <dbReference type="EMBL" id="NQV64850.1"/>
    </source>
</evidence>
<sequence>MVKVRQDQPLHGDGRVNLEVWLRQLQEINPGFDLGRLRAACDLAEKAEERAVVTNTIWASGRSSFRTGLDMADILSELRMDEDGIVAAIIYRAVRENQITLNHVRKQFGKPVADLVDGVLRMAAISNVRMSDTPVFGEQKDQLEQAKMLLIALVDDVRVALIKLAERTCAIRAIAKDQPAKRARLAREVMDIYAPLAHRLGIGQLKWELEDFAFRYLEPLAYKRIATLLDDTRSGRQAYLDRVIETLNKQLKVINVKAELDGRVKHIYSIWRKMRRKGIEFSEVYDVSAVRILVPEDNDCYQVLGVVHNLWRNLPHEFDDYIASPKENGYRSLHTAVIGPENKALEVQIRTFEMHEKSELGVCSHWRYKSTGDTDEPVAYRERIEWLRQILDWREELGEVAGISKELLDEISFDRIYVFTPEGHVVDLPQRSTPVDFAYRVHTDVGHKCRGAKINSKIVPLNTCLKSGDQIEIIVGDKIEPRREWLHAHLGYVSTSRARAKIQSWFGLRTKRKNTEEGKQLLTSELYRLGVEDLDLNSLVAELKYKKINELYAAIGAGEVNVIHAVEAAVRLVEVGLKEKQLSLLLGGDESEPGNELLIDGLSGMGYTLSPCCEPVVGDSIVGLTNETGEVDVHRQECLQVLQNASAGKLIRLDWRNETAATLAVLIEINAYDRRGLLHDISGVIMSEETNVTAMNMSKNGANNQVLISMTIDVPTIYGLLRTIEQIERLTNVISARRLDKS</sequence>
<comment type="caution">
    <text evidence="9">The sequence shown here is derived from an EMBL/GenBank/DDBJ whole genome shotgun (WGS) entry which is preliminary data.</text>
</comment>
<evidence type="ECO:0000256" key="2">
    <source>
        <dbReference type="ARBA" id="ARBA00025704"/>
    </source>
</evidence>
<dbReference type="GO" id="GO:0042594">
    <property type="term" value="P:response to starvation"/>
    <property type="evidence" value="ECO:0007669"/>
    <property type="project" value="TreeGrafter"/>
</dbReference>
<evidence type="ECO:0000256" key="6">
    <source>
        <dbReference type="RuleBase" id="RU003847"/>
    </source>
</evidence>
<feature type="domain" description="TGS" evidence="8">
    <location>
        <begin position="414"/>
        <end position="475"/>
    </location>
</feature>
<comment type="similarity">
    <text evidence="6">Belongs to the relA/spoT family.</text>
</comment>
<dbReference type="FunFam" id="3.10.20.30:FF:000002">
    <property type="entry name" value="GTP pyrophosphokinase (RelA/SpoT)"/>
    <property type="match status" value="1"/>
</dbReference>
<proteinExistence type="inferred from homology"/>
<dbReference type="Gene3D" id="3.30.70.260">
    <property type="match status" value="1"/>
</dbReference>
<dbReference type="GO" id="GO:0008893">
    <property type="term" value="F:guanosine-3',5'-bis(diphosphate) 3'-diphosphatase activity"/>
    <property type="evidence" value="ECO:0007669"/>
    <property type="project" value="TreeGrafter"/>
</dbReference>
<dbReference type="PROSITE" id="PS51880">
    <property type="entry name" value="TGS"/>
    <property type="match status" value="1"/>
</dbReference>
<dbReference type="InterPro" id="IPR012675">
    <property type="entry name" value="Beta-grasp_dom_sf"/>
</dbReference>
<dbReference type="PROSITE" id="PS51671">
    <property type="entry name" value="ACT"/>
    <property type="match status" value="1"/>
</dbReference>
<evidence type="ECO:0000259" key="8">
    <source>
        <dbReference type="PROSITE" id="PS51880"/>
    </source>
</evidence>
<dbReference type="GO" id="GO:0015969">
    <property type="term" value="P:guanosine tetraphosphate metabolic process"/>
    <property type="evidence" value="ECO:0007669"/>
    <property type="project" value="InterPro"/>
</dbReference>
<dbReference type="AlphaFoldDB" id="A0A972VV70"/>
<dbReference type="GO" id="GO:0005886">
    <property type="term" value="C:plasma membrane"/>
    <property type="evidence" value="ECO:0007669"/>
    <property type="project" value="TreeGrafter"/>
</dbReference>
<dbReference type="InterPro" id="IPR045865">
    <property type="entry name" value="ACT-like_dom_sf"/>
</dbReference>
<dbReference type="Proteomes" id="UP000754644">
    <property type="component" value="Unassembled WGS sequence"/>
</dbReference>
<dbReference type="InterPro" id="IPR002912">
    <property type="entry name" value="ACT_dom"/>
</dbReference>
<dbReference type="CDD" id="cd04876">
    <property type="entry name" value="ACT_RelA-SpoT"/>
    <property type="match status" value="1"/>
</dbReference>
<accession>A0A972VV70</accession>
<dbReference type="Pfam" id="PF02824">
    <property type="entry name" value="TGS"/>
    <property type="match status" value="1"/>
</dbReference>
<dbReference type="CDD" id="cd05399">
    <property type="entry name" value="NT_Rel-Spo_like"/>
    <property type="match status" value="1"/>
</dbReference>
<evidence type="ECO:0000256" key="4">
    <source>
        <dbReference type="ARBA" id="ARBA00032407"/>
    </source>
</evidence>
<feature type="domain" description="ACT" evidence="7">
    <location>
        <begin position="666"/>
        <end position="741"/>
    </location>
</feature>
<dbReference type="InterPro" id="IPR007685">
    <property type="entry name" value="RelA_SpoT"/>
</dbReference>
<dbReference type="Gene3D" id="3.30.460.10">
    <property type="entry name" value="Beta Polymerase, domain 2"/>
    <property type="match status" value="1"/>
</dbReference>
<organism evidence="9 10">
    <name type="scientific">SAR86 cluster bacterium</name>
    <dbReference type="NCBI Taxonomy" id="2030880"/>
    <lineage>
        <taxon>Bacteria</taxon>
        <taxon>Pseudomonadati</taxon>
        <taxon>Pseudomonadota</taxon>
        <taxon>Gammaproteobacteria</taxon>
        <taxon>SAR86 cluster</taxon>
    </lineage>
</organism>
<dbReference type="GO" id="GO:0008728">
    <property type="term" value="F:GTP diphosphokinase activity"/>
    <property type="evidence" value="ECO:0007669"/>
    <property type="project" value="TreeGrafter"/>
</dbReference>
<dbReference type="PANTHER" id="PTHR21262">
    <property type="entry name" value="GUANOSINE-3',5'-BIS DIPHOSPHATE 3'-PYROPHOSPHOHYDROLASE"/>
    <property type="match status" value="1"/>
</dbReference>
<dbReference type="GO" id="GO:0015949">
    <property type="term" value="P:nucleobase-containing small molecule interconversion"/>
    <property type="evidence" value="ECO:0007669"/>
    <property type="project" value="UniProtKB-ARBA"/>
</dbReference>
<dbReference type="SUPFAM" id="SSF55021">
    <property type="entry name" value="ACT-like"/>
    <property type="match status" value="1"/>
</dbReference>
<evidence type="ECO:0000256" key="3">
    <source>
        <dbReference type="ARBA" id="ARBA00029754"/>
    </source>
</evidence>
<dbReference type="FunFam" id="3.30.460.10:FF:000001">
    <property type="entry name" value="GTP pyrophosphokinase RelA"/>
    <property type="match status" value="1"/>
</dbReference>
<dbReference type="SUPFAM" id="SSF81271">
    <property type="entry name" value="TGS-like"/>
    <property type="match status" value="1"/>
</dbReference>
<dbReference type="SUPFAM" id="SSF109604">
    <property type="entry name" value="HD-domain/PDEase-like"/>
    <property type="match status" value="1"/>
</dbReference>
<comment type="pathway">
    <text evidence="2">Purine metabolism.</text>
</comment>
<evidence type="ECO:0000256" key="5">
    <source>
        <dbReference type="ARBA" id="ARBA00033308"/>
    </source>
</evidence>
<dbReference type="Gene3D" id="1.10.3210.10">
    <property type="entry name" value="Hypothetical protein af1432"/>
    <property type="match status" value="1"/>
</dbReference>
<dbReference type="SUPFAM" id="SSF81301">
    <property type="entry name" value="Nucleotidyltransferase"/>
    <property type="match status" value="1"/>
</dbReference>
<dbReference type="InterPro" id="IPR012676">
    <property type="entry name" value="TGS-like"/>
</dbReference>
<evidence type="ECO:0000313" key="10">
    <source>
        <dbReference type="Proteomes" id="UP000754644"/>
    </source>
</evidence>
<name>A0A972VV70_9GAMM</name>
<evidence type="ECO:0000256" key="1">
    <source>
        <dbReference type="ARBA" id="ARBA00019852"/>
    </source>
</evidence>
<dbReference type="CDD" id="cd01668">
    <property type="entry name" value="TGS_RSH"/>
    <property type="match status" value="1"/>
</dbReference>
<evidence type="ECO:0000259" key="7">
    <source>
        <dbReference type="PROSITE" id="PS51671"/>
    </source>
</evidence>
<dbReference type="Pfam" id="PF04607">
    <property type="entry name" value="RelA_SpoT"/>
    <property type="match status" value="1"/>
</dbReference>
<dbReference type="Gene3D" id="3.10.20.30">
    <property type="match status" value="1"/>
</dbReference>
<dbReference type="InterPro" id="IPR043519">
    <property type="entry name" value="NT_sf"/>
</dbReference>
<comment type="function">
    <text evidence="6">In eubacteria ppGpp (guanosine 3'-diphosphate 5'-diphosphate) is a mediator of the stringent response that coordinates a variety of cellular activities in response to changes in nutritional abundance.</text>
</comment>
<dbReference type="Pfam" id="PF13328">
    <property type="entry name" value="HD_4"/>
    <property type="match status" value="1"/>
</dbReference>
<dbReference type="Pfam" id="PF13291">
    <property type="entry name" value="ACT_4"/>
    <property type="match status" value="1"/>
</dbReference>
<dbReference type="InterPro" id="IPR004095">
    <property type="entry name" value="TGS"/>
</dbReference>
<dbReference type="PANTHER" id="PTHR21262:SF31">
    <property type="entry name" value="GTP PYROPHOSPHOKINASE"/>
    <property type="match status" value="1"/>
</dbReference>
<dbReference type="InterPro" id="IPR033655">
    <property type="entry name" value="TGS_RelA/SpoT"/>
</dbReference>
<dbReference type="EMBL" id="JABMOJ010000213">
    <property type="protein sequence ID" value="NQV64850.1"/>
    <property type="molecule type" value="Genomic_DNA"/>
</dbReference>
<dbReference type="NCBIfam" id="TIGR00691">
    <property type="entry name" value="spoT_relA"/>
    <property type="match status" value="1"/>
</dbReference>